<proteinExistence type="predicted"/>
<accession>A0AC61PN34</accession>
<name>A0AC61PN34_9FIRM</name>
<dbReference type="Proteomes" id="UP000192328">
    <property type="component" value="Unassembled WGS sequence"/>
</dbReference>
<protein>
    <submittedName>
        <fullName evidence="1">Uncharacterized protein</fullName>
    </submittedName>
</protein>
<evidence type="ECO:0000313" key="2">
    <source>
        <dbReference type="Proteomes" id="UP000192328"/>
    </source>
</evidence>
<evidence type="ECO:0000313" key="1">
    <source>
        <dbReference type="EMBL" id="SMC73141.1"/>
    </source>
</evidence>
<reference evidence="1" key="1">
    <citation type="submission" date="2017-04" db="EMBL/GenBank/DDBJ databases">
        <authorList>
            <person name="Varghese N."/>
            <person name="Submissions S."/>
        </authorList>
    </citation>
    <scope>NUCLEOTIDE SEQUENCE</scope>
    <source>
        <strain evidence="1">WTE2008</strain>
    </source>
</reference>
<dbReference type="EMBL" id="FWXZ01000004">
    <property type="protein sequence ID" value="SMC73141.1"/>
    <property type="molecule type" value="Genomic_DNA"/>
</dbReference>
<comment type="caution">
    <text evidence="1">The sequence shown here is derived from an EMBL/GenBank/DDBJ whole genome shotgun (WGS) entry which is preliminary data.</text>
</comment>
<organism evidence="1 2">
    <name type="scientific">Aristaeella lactis</name>
    <dbReference type="NCBI Taxonomy" id="3046383"/>
    <lineage>
        <taxon>Bacteria</taxon>
        <taxon>Bacillati</taxon>
        <taxon>Bacillota</taxon>
        <taxon>Clostridia</taxon>
        <taxon>Eubacteriales</taxon>
        <taxon>Aristaeellaceae</taxon>
        <taxon>Aristaeella</taxon>
    </lineage>
</organism>
<keyword evidence="2" id="KW-1185">Reference proteome</keyword>
<gene>
    <name evidence="1" type="ORF">SAMN06297397_2236</name>
</gene>
<sequence length="374" mass="42239">MKDLNWKDCFEPAPEAFEASVRYALQTKEEKQMKRIIPRSAVIAIALILALMATALAFSGDILNFLHTDNIGEVQIQKPDVKVDYKADGIIKEIRVDEAVCDGRSVHMLVTCIADPEKGALLWGFDWDKDLDTLPYAGERAAAPKVYVLNPSDLVVKTGDKQYEIMQGLDERYDSACSISMDITFFIDEMELGDTMTVSSAFSLYKFVLNDDFTMPTAEKVPFSVTLPVQTVETHTYEATNLPIKLENYKVLSARVITTDMGCYVEVEVEDDYDPEEYENSMVEDEEGCSVPTITLPLHGSPWFRVLDKDGKEIPCMTNEWKDLERFSDAEEWMHLLIKVMVPSADIGSTITVQPLDTDTGERFTPYTLELVER</sequence>